<dbReference type="InterPro" id="IPR015947">
    <property type="entry name" value="PUA-like_sf"/>
</dbReference>
<name>A0A803FU32_9GAMM</name>
<evidence type="ECO:0000256" key="1">
    <source>
        <dbReference type="ARBA" id="ARBA00004496"/>
    </source>
</evidence>
<evidence type="ECO:0000256" key="6">
    <source>
        <dbReference type="ARBA" id="ARBA00022552"/>
    </source>
</evidence>
<proteinExistence type="inferred from homology"/>
<organism evidence="14 15">
    <name type="scientific">Buchnera aphidicola</name>
    <name type="common">Cinara piceae</name>
    <dbReference type="NCBI Taxonomy" id="1660043"/>
    <lineage>
        <taxon>Bacteria</taxon>
        <taxon>Pseudomonadati</taxon>
        <taxon>Pseudomonadota</taxon>
        <taxon>Gammaproteobacteria</taxon>
        <taxon>Enterobacterales</taxon>
        <taxon>Erwiniaceae</taxon>
        <taxon>Buchnera</taxon>
    </lineage>
</organism>
<evidence type="ECO:0000256" key="10">
    <source>
        <dbReference type="ARBA" id="ARBA00025699"/>
    </source>
</evidence>
<dbReference type="AlphaFoldDB" id="A0A803FU32"/>
<evidence type="ECO:0000259" key="13">
    <source>
        <dbReference type="Pfam" id="PF04452"/>
    </source>
</evidence>
<evidence type="ECO:0000256" key="12">
    <source>
        <dbReference type="PIRNR" id="PIRNR015601"/>
    </source>
</evidence>
<dbReference type="EMBL" id="LR217739">
    <property type="protein sequence ID" value="VFP88518.1"/>
    <property type="molecule type" value="Genomic_DNA"/>
</dbReference>
<accession>A0A803FU32</accession>
<dbReference type="NCBIfam" id="NF008692">
    <property type="entry name" value="PRK11713.1-5"/>
    <property type="match status" value="1"/>
</dbReference>
<dbReference type="InterPro" id="IPR029026">
    <property type="entry name" value="tRNA_m1G_MTases_N"/>
</dbReference>
<protein>
    <recommendedName>
        <fullName evidence="4 12">Ribosomal RNA small subunit methyltransferase E</fullName>
        <ecNumber evidence="3 12">2.1.1.193</ecNumber>
    </recommendedName>
</protein>
<evidence type="ECO:0000313" key="14">
    <source>
        <dbReference type="EMBL" id="VFP88518.1"/>
    </source>
</evidence>
<comment type="subcellular location">
    <subcellularLocation>
        <location evidence="1 12">Cytoplasm</location>
    </subcellularLocation>
</comment>
<evidence type="ECO:0000256" key="5">
    <source>
        <dbReference type="ARBA" id="ARBA00022490"/>
    </source>
</evidence>
<dbReference type="InterPro" id="IPR046886">
    <property type="entry name" value="RsmE_MTase_dom"/>
</dbReference>
<dbReference type="Proteomes" id="UP000294455">
    <property type="component" value="Chromosome"/>
</dbReference>
<comment type="similarity">
    <text evidence="2 12">Belongs to the RNA methyltransferase RsmE family.</text>
</comment>
<evidence type="ECO:0000256" key="8">
    <source>
        <dbReference type="ARBA" id="ARBA00022679"/>
    </source>
</evidence>
<dbReference type="GO" id="GO:0005737">
    <property type="term" value="C:cytoplasm"/>
    <property type="evidence" value="ECO:0007669"/>
    <property type="project" value="UniProtKB-SubCell"/>
</dbReference>
<evidence type="ECO:0000256" key="3">
    <source>
        <dbReference type="ARBA" id="ARBA00012328"/>
    </source>
</evidence>
<dbReference type="RefSeq" id="WP_154049322.1">
    <property type="nucleotide sequence ID" value="NZ_LR217739.1"/>
</dbReference>
<dbReference type="CDD" id="cd18084">
    <property type="entry name" value="RsmE-like"/>
    <property type="match status" value="1"/>
</dbReference>
<dbReference type="InterPro" id="IPR006700">
    <property type="entry name" value="RsmE"/>
</dbReference>
<dbReference type="InterPro" id="IPR029028">
    <property type="entry name" value="Alpha/beta_knot_MTases"/>
</dbReference>
<dbReference type="SUPFAM" id="SSF75217">
    <property type="entry name" value="alpha/beta knot"/>
    <property type="match status" value="1"/>
</dbReference>
<evidence type="ECO:0000256" key="11">
    <source>
        <dbReference type="ARBA" id="ARBA00047944"/>
    </source>
</evidence>
<comment type="catalytic activity">
    <reaction evidence="11 12">
        <text>uridine(1498) in 16S rRNA + S-adenosyl-L-methionine = N(3)-methyluridine(1498) in 16S rRNA + S-adenosyl-L-homocysteine + H(+)</text>
        <dbReference type="Rhea" id="RHEA:42920"/>
        <dbReference type="Rhea" id="RHEA-COMP:10283"/>
        <dbReference type="Rhea" id="RHEA-COMP:10284"/>
        <dbReference type="ChEBI" id="CHEBI:15378"/>
        <dbReference type="ChEBI" id="CHEBI:57856"/>
        <dbReference type="ChEBI" id="CHEBI:59789"/>
        <dbReference type="ChEBI" id="CHEBI:65315"/>
        <dbReference type="ChEBI" id="CHEBI:74502"/>
        <dbReference type="EC" id="2.1.1.193"/>
    </reaction>
</comment>
<keyword evidence="7 12" id="KW-0489">Methyltransferase</keyword>
<evidence type="ECO:0000256" key="4">
    <source>
        <dbReference type="ARBA" id="ARBA00013673"/>
    </source>
</evidence>
<dbReference type="GO" id="GO:0070475">
    <property type="term" value="P:rRNA base methylation"/>
    <property type="evidence" value="ECO:0007669"/>
    <property type="project" value="TreeGrafter"/>
</dbReference>
<dbReference type="GO" id="GO:0070042">
    <property type="term" value="F:rRNA (uridine-N3-)-methyltransferase activity"/>
    <property type="evidence" value="ECO:0007669"/>
    <property type="project" value="TreeGrafter"/>
</dbReference>
<dbReference type="Pfam" id="PF04452">
    <property type="entry name" value="Methyltrans_RNA"/>
    <property type="match status" value="1"/>
</dbReference>
<comment type="function">
    <text evidence="10 12">Specifically methylates the N3 position of the uracil ring of uridine 1498 (m3U1498) in 16S rRNA. Acts on the fully assembled 30S ribosomal subunit.</text>
</comment>
<dbReference type="NCBIfam" id="TIGR00046">
    <property type="entry name" value="RsmE family RNA methyltransferase"/>
    <property type="match status" value="1"/>
</dbReference>
<dbReference type="Gene3D" id="3.40.1280.10">
    <property type="match status" value="1"/>
</dbReference>
<keyword evidence="5 12" id="KW-0963">Cytoplasm</keyword>
<sequence length="242" mass="28416">MYIPRLYFNQFINLDTIIELKKNTIHYCLKVIKLRINSIIHIFNNTNYIFISKIIYIKKNKIFVKIIEKKKDDKESPINIHLGQIVSKKMNITIEKSVELGVKTITPIISRNKKFDKQKKNIILKKNYHWNKIIISACSQSQRNILPILNNPCSIYEWCNLIPYKSTKIICNLNSINKIHNIPYKYKNIYILIGSETGFNEKEIKYTQEKNFLNVSLGPRVLRTETASMVAITALQIYFGDI</sequence>
<evidence type="ECO:0000313" key="15">
    <source>
        <dbReference type="Proteomes" id="UP000294455"/>
    </source>
</evidence>
<dbReference type="EC" id="2.1.1.193" evidence="3 12"/>
<gene>
    <name evidence="14" type="primary">rsmE</name>
    <name evidence="14" type="ORF">BUCIPICE3303_269</name>
</gene>
<keyword evidence="8 12" id="KW-0808">Transferase</keyword>
<dbReference type="Gene3D" id="2.40.240.20">
    <property type="entry name" value="Hypothetical PUA domain-like, domain 1"/>
    <property type="match status" value="1"/>
</dbReference>
<evidence type="ECO:0000256" key="7">
    <source>
        <dbReference type="ARBA" id="ARBA00022603"/>
    </source>
</evidence>
<keyword evidence="6 12" id="KW-0698">rRNA processing</keyword>
<dbReference type="PIRSF" id="PIRSF015601">
    <property type="entry name" value="MTase_slr0722"/>
    <property type="match status" value="1"/>
</dbReference>
<dbReference type="OrthoDB" id="9815641at2"/>
<keyword evidence="9 12" id="KW-0949">S-adenosyl-L-methionine</keyword>
<dbReference type="SUPFAM" id="SSF88697">
    <property type="entry name" value="PUA domain-like"/>
    <property type="match status" value="1"/>
</dbReference>
<evidence type="ECO:0000256" key="9">
    <source>
        <dbReference type="ARBA" id="ARBA00022691"/>
    </source>
</evidence>
<dbReference type="PANTHER" id="PTHR30027:SF3">
    <property type="entry name" value="16S RRNA (URACIL(1498)-N(3))-METHYLTRANSFERASE"/>
    <property type="match status" value="1"/>
</dbReference>
<evidence type="ECO:0000256" key="2">
    <source>
        <dbReference type="ARBA" id="ARBA00005528"/>
    </source>
</evidence>
<dbReference type="PANTHER" id="PTHR30027">
    <property type="entry name" value="RIBOSOMAL RNA SMALL SUBUNIT METHYLTRANSFERASE E"/>
    <property type="match status" value="1"/>
</dbReference>
<feature type="domain" description="Ribosomal RNA small subunit methyltransferase E methyltransferase" evidence="13">
    <location>
        <begin position="75"/>
        <end position="236"/>
    </location>
</feature>
<reference evidence="14 15" key="1">
    <citation type="submission" date="2019-02" db="EMBL/GenBank/DDBJ databases">
        <authorList>
            <person name="Manzano-Marin A."/>
            <person name="Manzano-Marin A."/>
        </authorList>
    </citation>
    <scope>NUCLEOTIDE SEQUENCE [LARGE SCALE GENOMIC DNA]</scope>
    <source>
        <strain evidence="14 15">BuCipiceae</strain>
    </source>
</reference>